<dbReference type="SUPFAM" id="SSF81321">
    <property type="entry name" value="Family A G protein-coupled receptor-like"/>
    <property type="match status" value="1"/>
</dbReference>
<feature type="transmembrane region" description="Helical" evidence="10">
    <location>
        <begin position="178"/>
        <end position="199"/>
    </location>
</feature>
<evidence type="ECO:0000256" key="7">
    <source>
        <dbReference type="ARBA" id="ARBA00023170"/>
    </source>
</evidence>
<evidence type="ECO:0000256" key="2">
    <source>
        <dbReference type="ARBA" id="ARBA00022475"/>
    </source>
</evidence>
<evidence type="ECO:0000256" key="9">
    <source>
        <dbReference type="SAM" id="MobiDB-lite"/>
    </source>
</evidence>
<keyword evidence="6 10" id="KW-0472">Membrane</keyword>
<dbReference type="CDD" id="cd00637">
    <property type="entry name" value="7tm_classA_rhodopsin-like"/>
    <property type="match status" value="1"/>
</dbReference>
<accession>A0A2G8L7P0</accession>
<dbReference type="GO" id="GO:0005886">
    <property type="term" value="C:plasma membrane"/>
    <property type="evidence" value="ECO:0007669"/>
    <property type="project" value="UniProtKB-SubCell"/>
</dbReference>
<feature type="region of interest" description="Disordered" evidence="9">
    <location>
        <begin position="310"/>
        <end position="339"/>
    </location>
</feature>
<comment type="subcellular location">
    <subcellularLocation>
        <location evidence="1">Cell membrane</location>
        <topology evidence="1">Multi-pass membrane protein</topology>
    </subcellularLocation>
</comment>
<feature type="transmembrane region" description="Helical" evidence="10">
    <location>
        <begin position="125"/>
        <end position="142"/>
    </location>
</feature>
<evidence type="ECO:0000313" key="13">
    <source>
        <dbReference type="Proteomes" id="UP000230750"/>
    </source>
</evidence>
<evidence type="ECO:0000256" key="1">
    <source>
        <dbReference type="ARBA" id="ARBA00004651"/>
    </source>
</evidence>
<evidence type="ECO:0000256" key="4">
    <source>
        <dbReference type="ARBA" id="ARBA00022989"/>
    </source>
</evidence>
<feature type="transmembrane region" description="Helical" evidence="10">
    <location>
        <begin position="6"/>
        <end position="31"/>
    </location>
</feature>
<organism evidence="12 13">
    <name type="scientific">Stichopus japonicus</name>
    <name type="common">Sea cucumber</name>
    <dbReference type="NCBI Taxonomy" id="307972"/>
    <lineage>
        <taxon>Eukaryota</taxon>
        <taxon>Metazoa</taxon>
        <taxon>Echinodermata</taxon>
        <taxon>Eleutherozoa</taxon>
        <taxon>Echinozoa</taxon>
        <taxon>Holothuroidea</taxon>
        <taxon>Aspidochirotacea</taxon>
        <taxon>Aspidochirotida</taxon>
        <taxon>Stichopodidae</taxon>
        <taxon>Apostichopus</taxon>
    </lineage>
</organism>
<proteinExistence type="predicted"/>
<feature type="transmembrane region" description="Helical" evidence="10">
    <location>
        <begin position="427"/>
        <end position="448"/>
    </location>
</feature>
<evidence type="ECO:0000256" key="10">
    <source>
        <dbReference type="SAM" id="Phobius"/>
    </source>
</evidence>
<protein>
    <submittedName>
        <fullName evidence="12">Putative gastrin/cholecystokinin type B receptor-like</fullName>
    </submittedName>
</protein>
<dbReference type="Pfam" id="PF00001">
    <property type="entry name" value="7tm_1"/>
    <property type="match status" value="1"/>
</dbReference>
<gene>
    <name evidence="12" type="ORF">BSL78_06800</name>
</gene>
<comment type="caution">
    <text evidence="12">The sequence shown here is derived from an EMBL/GenBank/DDBJ whole genome shotgun (WGS) entry which is preliminary data.</text>
</comment>
<dbReference type="PANTHER" id="PTHR24230">
    <property type="entry name" value="G-PROTEIN COUPLED RECEPTOR"/>
    <property type="match status" value="1"/>
</dbReference>
<dbReference type="OrthoDB" id="6082926at2759"/>
<dbReference type="EMBL" id="MRZV01000181">
    <property type="protein sequence ID" value="PIK56272.1"/>
    <property type="molecule type" value="Genomic_DNA"/>
</dbReference>
<keyword evidence="7 12" id="KW-0675">Receptor</keyword>
<feature type="transmembrane region" description="Helical" evidence="10">
    <location>
        <begin position="353"/>
        <end position="375"/>
    </location>
</feature>
<dbReference type="PRINTS" id="PR00237">
    <property type="entry name" value="GPCRRHODOPSN"/>
</dbReference>
<reference evidence="12 13" key="1">
    <citation type="journal article" date="2017" name="PLoS Biol.">
        <title>The sea cucumber genome provides insights into morphological evolution and visceral regeneration.</title>
        <authorList>
            <person name="Zhang X."/>
            <person name="Sun L."/>
            <person name="Yuan J."/>
            <person name="Sun Y."/>
            <person name="Gao Y."/>
            <person name="Zhang L."/>
            <person name="Li S."/>
            <person name="Dai H."/>
            <person name="Hamel J.F."/>
            <person name="Liu C."/>
            <person name="Yu Y."/>
            <person name="Liu S."/>
            <person name="Lin W."/>
            <person name="Guo K."/>
            <person name="Jin S."/>
            <person name="Xu P."/>
            <person name="Storey K.B."/>
            <person name="Huan P."/>
            <person name="Zhang T."/>
            <person name="Zhou Y."/>
            <person name="Zhang J."/>
            <person name="Lin C."/>
            <person name="Li X."/>
            <person name="Xing L."/>
            <person name="Huo D."/>
            <person name="Sun M."/>
            <person name="Wang L."/>
            <person name="Mercier A."/>
            <person name="Li F."/>
            <person name="Yang H."/>
            <person name="Xiang J."/>
        </authorList>
    </citation>
    <scope>NUCLEOTIDE SEQUENCE [LARGE SCALE GENOMIC DNA]</scope>
    <source>
        <strain evidence="12">Shaxun</strain>
        <tissue evidence="12">Muscle</tissue>
    </source>
</reference>
<evidence type="ECO:0000256" key="8">
    <source>
        <dbReference type="ARBA" id="ARBA00023224"/>
    </source>
</evidence>
<evidence type="ECO:0000256" key="3">
    <source>
        <dbReference type="ARBA" id="ARBA00022692"/>
    </source>
</evidence>
<keyword evidence="2" id="KW-1003">Cell membrane</keyword>
<dbReference type="Gene3D" id="1.20.1070.10">
    <property type="entry name" value="Rhodopsin 7-helix transmembrane proteins"/>
    <property type="match status" value="1"/>
</dbReference>
<dbReference type="GO" id="GO:0007218">
    <property type="term" value="P:neuropeptide signaling pathway"/>
    <property type="evidence" value="ECO:0007669"/>
    <property type="project" value="TreeGrafter"/>
</dbReference>
<keyword evidence="8" id="KW-0807">Transducer</keyword>
<dbReference type="PROSITE" id="PS50262">
    <property type="entry name" value="G_PROTEIN_RECEP_F1_2"/>
    <property type="match status" value="1"/>
</dbReference>
<evidence type="ECO:0000256" key="5">
    <source>
        <dbReference type="ARBA" id="ARBA00023040"/>
    </source>
</evidence>
<dbReference type="InterPro" id="IPR017452">
    <property type="entry name" value="GPCR_Rhodpsn_7TM"/>
</dbReference>
<keyword evidence="13" id="KW-1185">Reference proteome</keyword>
<evidence type="ECO:0000259" key="11">
    <source>
        <dbReference type="PROSITE" id="PS50262"/>
    </source>
</evidence>
<dbReference type="STRING" id="307972.A0A2G8L7P0"/>
<dbReference type="InterPro" id="IPR000276">
    <property type="entry name" value="GPCR_Rhodpsn"/>
</dbReference>
<feature type="transmembrane region" description="Helical" evidence="10">
    <location>
        <begin position="87"/>
        <end position="105"/>
    </location>
</feature>
<sequence>MTRFVYTWVIVIYRSLVSLIGIPGNILILAVYWDKQALGSAQVFIQTLALSDLYVCLLLPLDIHFWLHEFDHNDLFLCKLFFTSGNIGLYMSIFVTVAIALDRYLAVAKPVNGRWSRKKAQKISFLCLFLAVFINLAVPFSSRLDSKQIEGIINGTSCYSTGLKNPTVLGYLVAIPQYISTIGAFVFIGILYVKLWIVVTRQRKKIGIKEVKYDNDTSVVGDSMSQTGFTKTSAVEYNTSAGQCTSTNVAVEANNNETDRRLETRGKGKGNVLTKESSGTSMVSFDAKGTTIAVKVSGGRKEEHYNETKFNGQLDDPTDSMGGHVPSVTNKGRPVVTSKVKGRRGQHQVISRLTLMLLLSTVIFFITWFTTLLTFGLGSLTRKFFAVPFSSHLDPKQIEGIINGTSCYSTRFGGPTVLDLLVLIPQYISTIGAFVFIGILYVKLWIVVTRQRKKIGIKEVKYDNDTSVVGDNMSQTGFTKTSAVEYNTSAGQCTATNVADKANNNETDRRLETREG</sequence>
<dbReference type="Proteomes" id="UP000230750">
    <property type="component" value="Unassembled WGS sequence"/>
</dbReference>
<name>A0A2G8L7P0_STIJA</name>
<dbReference type="PANTHER" id="PTHR24230:SF0">
    <property type="entry name" value="G-PROTEIN COUPLED RECEPTORS FAMILY 1 PROFILE DOMAIN-CONTAINING PROTEIN"/>
    <property type="match status" value="1"/>
</dbReference>
<keyword evidence="3 10" id="KW-0812">Transmembrane</keyword>
<evidence type="ECO:0000313" key="12">
    <source>
        <dbReference type="EMBL" id="PIK56272.1"/>
    </source>
</evidence>
<keyword evidence="4 10" id="KW-1133">Transmembrane helix</keyword>
<feature type="domain" description="G-protein coupled receptors family 1 profile" evidence="11">
    <location>
        <begin position="24"/>
        <end position="436"/>
    </location>
</feature>
<dbReference type="GO" id="GO:0008528">
    <property type="term" value="F:G protein-coupled peptide receptor activity"/>
    <property type="evidence" value="ECO:0007669"/>
    <property type="project" value="TreeGrafter"/>
</dbReference>
<feature type="transmembrane region" description="Helical" evidence="10">
    <location>
        <begin position="43"/>
        <end position="67"/>
    </location>
</feature>
<evidence type="ECO:0000256" key="6">
    <source>
        <dbReference type="ARBA" id="ARBA00023136"/>
    </source>
</evidence>
<dbReference type="AlphaFoldDB" id="A0A2G8L7P0"/>
<keyword evidence="5" id="KW-0297">G-protein coupled receptor</keyword>